<evidence type="ECO:0000313" key="3">
    <source>
        <dbReference type="Proteomes" id="UP001147746"/>
    </source>
</evidence>
<keyword evidence="1" id="KW-0472">Membrane</keyword>
<dbReference type="Gene3D" id="3.40.50.2000">
    <property type="entry name" value="Glycogen Phosphorylase B"/>
    <property type="match status" value="1"/>
</dbReference>
<dbReference type="Proteomes" id="UP001147746">
    <property type="component" value="Unassembled WGS sequence"/>
</dbReference>
<proteinExistence type="predicted"/>
<feature type="transmembrane region" description="Helical" evidence="1">
    <location>
        <begin position="1276"/>
        <end position="1295"/>
    </location>
</feature>
<feature type="transmembrane region" description="Helical" evidence="1">
    <location>
        <begin position="820"/>
        <end position="840"/>
    </location>
</feature>
<gene>
    <name evidence="2" type="ORF">N7476_011032</name>
</gene>
<sequence>MAKIFSVHPLGWNLMRGYWWQSVMIGVLLLCITIGVVHILWSAVKKIIKFYKTRAKPDKVPANVAKRLEQLACRGLNLANTCLNTQKPKSFGVYLGSFESPEKPLTSTQRLLKQWDLLIVDPLQNGVADAIRHTGSQVLGRIDLARVASPKETALSIIESIETTLANNFNHTAFSGILFANWEDLATPSIQAKLFEAVSRLGLVVYVETGSPDFLKNRKALQNSAISGLVVRNASIMPTGEKRDYFQMASMQSTIKAFVSESCMRDFAVLTWETVNNDVVLSNAIVRRSLSWCNFYSAISWIGTEASLFNTDVNIPTPEPLPAFGWLKDADVMKSHDSWRSNLQISRHTLDKARWDTLRPLFPVVNQLLESEELESKTPDSPPRRLRDPPNWVAQVKSQGNPLSFSIFGQDYGYLGCFPLGSEPAPMAFAEILSSQQRLKELSLLHPVPSTKVHSIGILLRRFQESISFPEDDGDLAAAIKELADLAANDSLNVSLALDSGLRKTSDSRFWAVYQIEDDKVDIFVSKNAHGLAGTVLHTFLSAKGFPRHVSLEAEAALAEWSQDLAPDTGLPRRLVQDIDVLCPEERLLLLQHLSLTDVDSSLKDKICAYIRKQLIDAPSFAQLKELNTVNYLNGSTSPEALVKSRINWYKDQQCSYPSLAASLELFHQVDQVFTQVLKGHRENDLASITKGLGELTQDNAIDAFADMAALALFCAARKGAFDEIYAEVTDRNPLFNNHSDQAAAFAESFALGSRCEAYFDVNPSVFGKLLSDRFRAYYTKNQPPNWVNGAPEMATAYAGAQIDCDPDDKTEPMRGYQRFTFLSVFAVPALVDILLLTLIGRGLYLSAYMTYEERSSATMALMISLLLSGGIGTWIACGGPYYLISMAFAAANMFVLIRLIAGIAFTVAGGLIGFVAISSVRGPRAGIIFYLYLVAFTIYFSVFASLASFSYPGSTFLSGRKGIIVCIPILFLGPIITTWAGHDSAIYLSLLYGFIGVLLLCLRSTTSKWVTWYQSIRRTDDTEIRKWYISAHGNNDEKIFGSLSDPAALKLAREAMLKDVKAEKSRGLFKKATTDQLVKELARDWESTNFLLDWYCRYADVPRPIPFSSGWNIQTKVALDTLRNSQKGLKLHNAFVHWRQSSEEMGCGILYFLIALLDKWILMLSGDQTLSGKQLLGLATGLNDTTRMAVGFALAYYLIGAVLIDTKAQELHVAIGGNTPTAVKNANEIRPSQKSSVHFRRKVYWRTLGRFLLWHVWSLAVSLALIWSFQENMESIIIFFAYVFSYTGLIWYQYTKIFLGPHALKPLLVGVCVGLPVGISLTVCLPNFMYAQVIGLGSGTWTVAILAFLSSKMGMPGKVQSPVALGTSYHAFTTPWADPEWSQQELQSFFETISFLPDDSRFAVHPAAHPGLEIKNILLSRREELRIQEAFPNAKEIVETTLARWESSDITIELVPQGSLGPGIRALSCNAGDRLRLVVSIRGLHDERLDISANCQIIAETLLHSVAESIAGIPHEYAVLAEAIVSGGVTHTMARQLREEANTSVVVRWAKKELLRQLCLGFEADIHWDKLPAEVRDVLLNRCLGQSCALPDSQRQWLQSSLCQFDTPNLDTHIARCNLGAATAISILDYSIDGTGDTAIPKEPETAEYISYMPRKLPVPLSMVRSPISYIYHRLGVAVKFVVIALVADPEFQREFDHVAKSLPTIIRVPSVFLLNMLWVYSKFAQDLGLSFFLFHGRKNVKRLWDDTKGMLIHVKKNRVLIQSLDGTFTAFRHQETDGGFKVYQYAGEHKIEPKEAKSLKYVSSYSSEMLLLIKQEFKDAKVINEYHYDYRAPEKKGFQMGRSSNTRIPLGRRCVTGENYLQSVQYNKKGLIEKGSYMKDGNLIRFLYHYRKHASFGDELLRAEFSLSHITCNVAWCVPPRRQEKKDNRWIPHAKVTSAMFVQRDSGDVYQSTWLYDHKFHPTIFTLLHDKKVSTPPMIEHDYLGVLSKPKSTSFVNDNPFVYCNSLHSNFLTRLLGLTKKRFTVSTSRARSLMWKAWKDRVDFDGIIVRWMDDRILRRDAVLAPYWRSRDWGNLKSAKKFMDLRGDAVMASADLDDNISSWTPLAVKISDLFNFGPGGDAVVTTRSKESGSDTKDNLHVMAADTGTWPNEGGGVSACRRDMINSLRSIKWHMICESANDFGVPKHQTERNIQSLKVIPLWGLDFLTPTHGLFENKLDSEVENVTSASEFDIKMNFIPILTALVKGARAVNLSKADIHQATRALVNLNTYFQDSRHWTQVWNSEMVKQTWRELWLTQDMPNAIPSSEWLDTELPTLSSLEIALELWYRYLFIFSIPVPEKIPSVFQASHHSVSASYGVVCKIKRNVTLQIWDHAISWRETNLCLSSALCKLSPFVRNALLGLMRITSVLTLHHADIILPCADFFNPGWEVEIGTCQGTIEHRNTFRRKVDPVVNGITDMQKFSPVKEIKSERPTVTMLSHVWYAKDIKIALLAADIIVNQWKFDDYHLDIYGAIDKAPTYSTECQEIIASKGLRGRVTLRGTADPMKVLENTWLFLNSSLSEGLPLALGEAALTGAPVVCTDVGASLRVLSDPDDFSRFSAVVAPNDAQALAKAQISMLAMLGEWDKYTDNTGPCPVLTSAPTREEVVAIQRRMYEHSESRRKLGMRTRQIVQKSFSGDRYLREHEQMLWIGKAVKLMVSRAAGDILEPQTAAVDEEVITIPPSAIQSWRSSAASGMSGMSTLYSSVSNYPLQGTRNRPDSSISALSLSNFSTDEESFTRLPVFAPRRSALSGLSAGNRSPNPFSNQSLLRHYSPGARRSHLSARSISTTGREQVRGLHREDLMQYRNSDVSTIMREDFLRSGMLWSG</sequence>
<feature type="transmembrane region" description="Helical" evidence="1">
    <location>
        <begin position="1187"/>
        <end position="1205"/>
    </location>
</feature>
<feature type="transmembrane region" description="Helical" evidence="1">
    <location>
        <begin position="1149"/>
        <end position="1167"/>
    </location>
</feature>
<reference evidence="2" key="1">
    <citation type="submission" date="2022-12" db="EMBL/GenBank/DDBJ databases">
        <authorList>
            <person name="Petersen C."/>
        </authorList>
    </citation>
    <scope>NUCLEOTIDE SEQUENCE</scope>
    <source>
        <strain evidence="2">IBT 21472</strain>
    </source>
</reference>
<comment type="caution">
    <text evidence="2">The sequence shown here is derived from an EMBL/GenBank/DDBJ whole genome shotgun (WGS) entry which is preliminary data.</text>
</comment>
<evidence type="ECO:0000256" key="1">
    <source>
        <dbReference type="SAM" id="Phobius"/>
    </source>
</evidence>
<keyword evidence="1" id="KW-0812">Transmembrane</keyword>
<dbReference type="PANTHER" id="PTHR12526:SF630">
    <property type="entry name" value="GLYCOSYLTRANSFERASE"/>
    <property type="match status" value="1"/>
</dbReference>
<feature type="transmembrane region" description="Helical" evidence="1">
    <location>
        <begin position="18"/>
        <end position="44"/>
    </location>
</feature>
<feature type="transmembrane region" description="Helical" evidence="1">
    <location>
        <begin position="1252"/>
        <end position="1270"/>
    </location>
</feature>
<dbReference type="SUPFAM" id="SSF53756">
    <property type="entry name" value="UDP-Glycosyltransferase/glycogen phosphorylase"/>
    <property type="match status" value="1"/>
</dbReference>
<feature type="transmembrane region" description="Helical" evidence="1">
    <location>
        <begin position="930"/>
        <end position="952"/>
    </location>
</feature>
<organism evidence="2 3">
    <name type="scientific">Penicillium atrosanguineum</name>
    <dbReference type="NCBI Taxonomy" id="1132637"/>
    <lineage>
        <taxon>Eukaryota</taxon>
        <taxon>Fungi</taxon>
        <taxon>Dikarya</taxon>
        <taxon>Ascomycota</taxon>
        <taxon>Pezizomycotina</taxon>
        <taxon>Eurotiomycetes</taxon>
        <taxon>Eurotiomycetidae</taxon>
        <taxon>Eurotiales</taxon>
        <taxon>Aspergillaceae</taxon>
        <taxon>Penicillium</taxon>
    </lineage>
</organism>
<keyword evidence="3" id="KW-1185">Reference proteome</keyword>
<feature type="transmembrane region" description="Helical" evidence="1">
    <location>
        <begin position="1307"/>
        <end position="1324"/>
    </location>
</feature>
<feature type="transmembrane region" description="Helical" evidence="1">
    <location>
        <begin position="987"/>
        <end position="1003"/>
    </location>
</feature>
<dbReference type="PANTHER" id="PTHR12526">
    <property type="entry name" value="GLYCOSYLTRANSFERASE"/>
    <property type="match status" value="1"/>
</dbReference>
<evidence type="ECO:0008006" key="4">
    <source>
        <dbReference type="Google" id="ProtNLM"/>
    </source>
</evidence>
<protein>
    <recommendedName>
        <fullName evidence="4">Glycosyl transferase</fullName>
    </recommendedName>
</protein>
<accession>A0A9W9PLS2</accession>
<keyword evidence="1" id="KW-1133">Transmembrane helix</keyword>
<feature type="transmembrane region" description="Helical" evidence="1">
    <location>
        <begin position="964"/>
        <end position="981"/>
    </location>
</feature>
<feature type="transmembrane region" description="Helical" evidence="1">
    <location>
        <begin position="896"/>
        <end position="918"/>
    </location>
</feature>
<dbReference type="EMBL" id="JAPZBO010000010">
    <property type="protein sequence ID" value="KAJ5299475.1"/>
    <property type="molecule type" value="Genomic_DNA"/>
</dbReference>
<evidence type="ECO:0000313" key="2">
    <source>
        <dbReference type="EMBL" id="KAJ5299475.1"/>
    </source>
</evidence>
<reference evidence="2" key="2">
    <citation type="journal article" date="2023" name="IMA Fungus">
        <title>Comparative genomic study of the Penicillium genus elucidates a diverse pangenome and 15 lateral gene transfer events.</title>
        <authorList>
            <person name="Petersen C."/>
            <person name="Sorensen T."/>
            <person name="Nielsen M.R."/>
            <person name="Sondergaard T.E."/>
            <person name="Sorensen J.L."/>
            <person name="Fitzpatrick D.A."/>
            <person name="Frisvad J.C."/>
            <person name="Nielsen K.L."/>
        </authorList>
    </citation>
    <scope>NUCLEOTIDE SEQUENCE</scope>
    <source>
        <strain evidence="2">IBT 21472</strain>
    </source>
</reference>
<dbReference type="Pfam" id="PF13692">
    <property type="entry name" value="Glyco_trans_1_4"/>
    <property type="match status" value="1"/>
</dbReference>
<feature type="transmembrane region" description="Helical" evidence="1">
    <location>
        <begin position="860"/>
        <end position="884"/>
    </location>
</feature>
<name>A0A9W9PLS2_9EURO</name>